<dbReference type="Gene3D" id="3.90.180.10">
    <property type="entry name" value="Medium-chain alcohol dehydrogenases, catalytic domain"/>
    <property type="match status" value="1"/>
</dbReference>
<dbReference type="InterPro" id="IPR011032">
    <property type="entry name" value="GroES-like_sf"/>
</dbReference>
<dbReference type="Pfam" id="PF08240">
    <property type="entry name" value="ADH_N"/>
    <property type="match status" value="1"/>
</dbReference>
<dbReference type="SUPFAM" id="SSF50129">
    <property type="entry name" value="GroES-like"/>
    <property type="match status" value="1"/>
</dbReference>
<accession>A0A0C4EGU1</accession>
<protein>
    <recommendedName>
        <fullName evidence="3">Alcohol dehydrogenase-like N-terminal domain-containing protein</fullName>
    </recommendedName>
</protein>
<comment type="similarity">
    <text evidence="1">Belongs to the zinc-containing alcohol dehydrogenase family.</text>
</comment>
<dbReference type="STRING" id="644358.A0A0C4EGU1"/>
<reference evidence="5" key="4">
    <citation type="journal article" date="2015" name="G3 (Bethesda)">
        <title>Genome sequences of three phytopathogenic species of the Magnaporthaceae family of fungi.</title>
        <authorList>
            <person name="Okagaki L.H."/>
            <person name="Nunes C.C."/>
            <person name="Sailsbery J."/>
            <person name="Clay B."/>
            <person name="Brown D."/>
            <person name="John T."/>
            <person name="Oh Y."/>
            <person name="Young N."/>
            <person name="Fitzgerald M."/>
            <person name="Haas B.J."/>
            <person name="Zeng Q."/>
            <person name="Young S."/>
            <person name="Adiconis X."/>
            <person name="Fan L."/>
            <person name="Levin J.Z."/>
            <person name="Mitchell T.K."/>
            <person name="Okubara P.A."/>
            <person name="Farman M.L."/>
            <person name="Kohn L.M."/>
            <person name="Birren B."/>
            <person name="Ma L.-J."/>
            <person name="Dean R.A."/>
        </authorList>
    </citation>
    <scope>NUCLEOTIDE SEQUENCE</scope>
    <source>
        <strain evidence="5">ATCC 64411 / 73-15</strain>
    </source>
</reference>
<dbReference type="EnsemblFungi" id="MAPG_12096T0">
    <property type="protein sequence ID" value="MAPG_12096T0"/>
    <property type="gene ID" value="MAPG_12096"/>
</dbReference>
<sequence length="103" mass="10936">MATQTANIAAVVPAAGADFVIEEQPMPVPGPGEILIRNRAIALNPIDWKRRDRNFWITYPAILGLDAAGEVAALGPDVKDFKVGDRVASMLDGLAPFASRAPP</sequence>
<evidence type="ECO:0000256" key="1">
    <source>
        <dbReference type="ARBA" id="ARBA00008072"/>
    </source>
</evidence>
<keyword evidence="6" id="KW-1185">Reference proteome</keyword>
<dbReference type="InterPro" id="IPR013154">
    <property type="entry name" value="ADH-like_N"/>
</dbReference>
<reference evidence="4" key="2">
    <citation type="submission" date="2010-05" db="EMBL/GenBank/DDBJ databases">
        <title>The Genome Sequence of Magnaporthe poae strain ATCC 64411.</title>
        <authorList>
            <consortium name="The Broad Institute Genome Sequencing Platform"/>
            <consortium name="Broad Institute Genome Sequencing Center for Infectious Disease"/>
            <person name="Ma L.-J."/>
            <person name="Dead R."/>
            <person name="Young S."/>
            <person name="Zeng Q."/>
            <person name="Koehrsen M."/>
            <person name="Alvarado L."/>
            <person name="Berlin A."/>
            <person name="Chapman S.B."/>
            <person name="Chen Z."/>
            <person name="Freedman E."/>
            <person name="Gellesch M."/>
            <person name="Goldberg J."/>
            <person name="Griggs A."/>
            <person name="Gujja S."/>
            <person name="Heilman E.R."/>
            <person name="Heiman D."/>
            <person name="Hepburn T."/>
            <person name="Howarth C."/>
            <person name="Jen D."/>
            <person name="Larson L."/>
            <person name="Mehta T."/>
            <person name="Neiman D."/>
            <person name="Pearson M."/>
            <person name="Roberts A."/>
            <person name="Saif S."/>
            <person name="Shea T."/>
            <person name="Shenoy N."/>
            <person name="Sisk P."/>
            <person name="Stolte C."/>
            <person name="Sykes S."/>
            <person name="Walk T."/>
            <person name="White J."/>
            <person name="Yandava C."/>
            <person name="Haas B."/>
            <person name="Nusbaum C."/>
            <person name="Birren B."/>
        </authorList>
    </citation>
    <scope>NUCLEOTIDE SEQUENCE</scope>
    <source>
        <strain evidence="4">ATCC 64411</strain>
    </source>
</reference>
<dbReference type="eggNOG" id="ENOG502SZR5">
    <property type="taxonomic scope" value="Eukaryota"/>
</dbReference>
<reference evidence="6" key="1">
    <citation type="submission" date="2010-05" db="EMBL/GenBank/DDBJ databases">
        <title>The genome sequence of Magnaporthe poae strain ATCC 64411.</title>
        <authorList>
            <person name="Ma L.-J."/>
            <person name="Dead R."/>
            <person name="Young S."/>
            <person name="Zeng Q."/>
            <person name="Koehrsen M."/>
            <person name="Alvarado L."/>
            <person name="Berlin A."/>
            <person name="Chapman S.B."/>
            <person name="Chen Z."/>
            <person name="Freedman E."/>
            <person name="Gellesch M."/>
            <person name="Goldberg J."/>
            <person name="Griggs A."/>
            <person name="Gujja S."/>
            <person name="Heilman E.R."/>
            <person name="Heiman D."/>
            <person name="Hepburn T."/>
            <person name="Howarth C."/>
            <person name="Jen D."/>
            <person name="Larson L."/>
            <person name="Mehta T."/>
            <person name="Neiman D."/>
            <person name="Pearson M."/>
            <person name="Roberts A."/>
            <person name="Saif S."/>
            <person name="Shea T."/>
            <person name="Shenoy N."/>
            <person name="Sisk P."/>
            <person name="Stolte C."/>
            <person name="Sykes S."/>
            <person name="Walk T."/>
            <person name="White J."/>
            <person name="Yandava C."/>
            <person name="Haas B."/>
            <person name="Nusbaum C."/>
            <person name="Birren B."/>
        </authorList>
    </citation>
    <scope>NUCLEOTIDE SEQUENCE [LARGE SCALE GENOMIC DNA]</scope>
    <source>
        <strain evidence="6">ATCC 64411 / 73-15</strain>
    </source>
</reference>
<dbReference type="VEuPathDB" id="FungiDB:MAPG_12096"/>
<feature type="domain" description="Alcohol dehydrogenase-like N-terminal" evidence="3">
    <location>
        <begin position="30"/>
        <end position="88"/>
    </location>
</feature>
<organism evidence="5 6">
    <name type="scientific">Magnaporthiopsis poae (strain ATCC 64411 / 73-15)</name>
    <name type="common">Kentucky bluegrass fungus</name>
    <name type="synonym">Magnaporthe poae</name>
    <dbReference type="NCBI Taxonomy" id="644358"/>
    <lineage>
        <taxon>Eukaryota</taxon>
        <taxon>Fungi</taxon>
        <taxon>Dikarya</taxon>
        <taxon>Ascomycota</taxon>
        <taxon>Pezizomycotina</taxon>
        <taxon>Sordariomycetes</taxon>
        <taxon>Sordariomycetidae</taxon>
        <taxon>Magnaporthales</taxon>
        <taxon>Magnaporthaceae</taxon>
        <taxon>Magnaporthiopsis</taxon>
    </lineage>
</organism>
<gene>
    <name evidence="4" type="ORF">MAPG_12096</name>
</gene>
<evidence type="ECO:0000259" key="3">
    <source>
        <dbReference type="Pfam" id="PF08240"/>
    </source>
</evidence>
<keyword evidence="2" id="KW-0560">Oxidoreductase</keyword>
<dbReference type="PANTHER" id="PTHR45348:SF2">
    <property type="entry name" value="ZINC-TYPE ALCOHOL DEHYDROGENASE-LIKE PROTEIN C2E1P3.01"/>
    <property type="match status" value="1"/>
</dbReference>
<dbReference type="AlphaFoldDB" id="A0A0C4EGU1"/>
<evidence type="ECO:0000313" key="5">
    <source>
        <dbReference type="EnsemblFungi" id="MAPG_12096T0"/>
    </source>
</evidence>
<dbReference type="InterPro" id="IPR047122">
    <property type="entry name" value="Trans-enoyl_RdTase-like"/>
</dbReference>
<dbReference type="OrthoDB" id="10257049at2759"/>
<dbReference type="GO" id="GO:0016651">
    <property type="term" value="F:oxidoreductase activity, acting on NAD(P)H"/>
    <property type="evidence" value="ECO:0007669"/>
    <property type="project" value="InterPro"/>
</dbReference>
<dbReference type="EMBL" id="GL877126">
    <property type="protein sequence ID" value="KLU93158.1"/>
    <property type="molecule type" value="Genomic_DNA"/>
</dbReference>
<dbReference type="OMA" id="CPAKIIT"/>
<reference evidence="5" key="5">
    <citation type="submission" date="2015-06" db="UniProtKB">
        <authorList>
            <consortium name="EnsemblFungi"/>
        </authorList>
    </citation>
    <scope>IDENTIFICATION</scope>
    <source>
        <strain evidence="5">ATCC 64411</strain>
    </source>
</reference>
<reference evidence="4" key="3">
    <citation type="submission" date="2011-03" db="EMBL/GenBank/DDBJ databases">
        <title>Annotation of Magnaporthe poae ATCC 64411.</title>
        <authorList>
            <person name="Ma L.-J."/>
            <person name="Dead R."/>
            <person name="Young S.K."/>
            <person name="Zeng Q."/>
            <person name="Gargeya S."/>
            <person name="Fitzgerald M."/>
            <person name="Haas B."/>
            <person name="Abouelleil A."/>
            <person name="Alvarado L."/>
            <person name="Arachchi H.M."/>
            <person name="Berlin A."/>
            <person name="Brown A."/>
            <person name="Chapman S.B."/>
            <person name="Chen Z."/>
            <person name="Dunbar C."/>
            <person name="Freedman E."/>
            <person name="Gearin G."/>
            <person name="Gellesch M."/>
            <person name="Goldberg J."/>
            <person name="Griggs A."/>
            <person name="Gujja S."/>
            <person name="Heiman D."/>
            <person name="Howarth C."/>
            <person name="Larson L."/>
            <person name="Lui A."/>
            <person name="MacDonald P.J.P."/>
            <person name="Mehta T."/>
            <person name="Montmayeur A."/>
            <person name="Murphy C."/>
            <person name="Neiman D."/>
            <person name="Pearson M."/>
            <person name="Priest M."/>
            <person name="Roberts A."/>
            <person name="Saif S."/>
            <person name="Shea T."/>
            <person name="Shenoy N."/>
            <person name="Sisk P."/>
            <person name="Stolte C."/>
            <person name="Sykes S."/>
            <person name="Yandava C."/>
            <person name="Wortman J."/>
            <person name="Nusbaum C."/>
            <person name="Birren B."/>
        </authorList>
    </citation>
    <scope>NUCLEOTIDE SEQUENCE</scope>
    <source>
        <strain evidence="4">ATCC 64411</strain>
    </source>
</reference>
<evidence type="ECO:0000256" key="2">
    <source>
        <dbReference type="ARBA" id="ARBA00023002"/>
    </source>
</evidence>
<name>A0A0C4EGU1_MAGP6</name>
<evidence type="ECO:0000313" key="6">
    <source>
        <dbReference type="Proteomes" id="UP000011715"/>
    </source>
</evidence>
<proteinExistence type="inferred from homology"/>
<evidence type="ECO:0000313" key="4">
    <source>
        <dbReference type="EMBL" id="KLU93158.1"/>
    </source>
</evidence>
<dbReference type="EMBL" id="ADBL01003062">
    <property type="status" value="NOT_ANNOTATED_CDS"/>
    <property type="molecule type" value="Genomic_DNA"/>
</dbReference>
<dbReference type="Proteomes" id="UP000011715">
    <property type="component" value="Unassembled WGS sequence"/>
</dbReference>
<dbReference type="PANTHER" id="PTHR45348">
    <property type="entry name" value="HYPOTHETICAL OXIDOREDUCTASE (EUROFUNG)"/>
    <property type="match status" value="1"/>
</dbReference>